<organism evidence="1 2">
    <name type="scientific">Segnochrobactrum spirostomi</name>
    <dbReference type="NCBI Taxonomy" id="2608987"/>
    <lineage>
        <taxon>Bacteria</taxon>
        <taxon>Pseudomonadati</taxon>
        <taxon>Pseudomonadota</taxon>
        <taxon>Alphaproteobacteria</taxon>
        <taxon>Hyphomicrobiales</taxon>
        <taxon>Segnochrobactraceae</taxon>
        <taxon>Segnochrobactrum</taxon>
    </lineage>
</organism>
<gene>
    <name evidence="1" type="ORF">F0357_05420</name>
</gene>
<evidence type="ECO:0000313" key="1">
    <source>
        <dbReference type="EMBL" id="MQT12112.1"/>
    </source>
</evidence>
<dbReference type="InterPro" id="IPR009702">
    <property type="entry name" value="DUF1284"/>
</dbReference>
<keyword evidence="2" id="KW-1185">Reference proteome</keyword>
<protein>
    <submittedName>
        <fullName evidence="1">DUF1284 domain-containing protein</fullName>
    </submittedName>
</protein>
<dbReference type="EMBL" id="VWNA01000001">
    <property type="protein sequence ID" value="MQT12112.1"/>
    <property type="molecule type" value="Genomic_DNA"/>
</dbReference>
<name>A0A6A7Y2Z1_9HYPH</name>
<evidence type="ECO:0000313" key="2">
    <source>
        <dbReference type="Proteomes" id="UP000332515"/>
    </source>
</evidence>
<accession>A0A6A7Y2Z1</accession>
<dbReference type="Proteomes" id="UP000332515">
    <property type="component" value="Unassembled WGS sequence"/>
</dbReference>
<reference evidence="1 2" key="1">
    <citation type="submission" date="2019-09" db="EMBL/GenBank/DDBJ databases">
        <title>Segnochrobactrum spirostomi gen. nov., sp. nov., isolated from the ciliate Spirostomum cf. yagiui and description of a novel family, Segnochrobactraceae fam. nov. within the order Rhizobiales of the class Alphaproteobacteria.</title>
        <authorList>
            <person name="Akter S."/>
            <person name="Shazib S.U.A."/>
            <person name="Shin M.K."/>
        </authorList>
    </citation>
    <scope>NUCLEOTIDE SEQUENCE [LARGE SCALE GENOMIC DNA]</scope>
    <source>
        <strain evidence="1 2">Sp-1</strain>
    </source>
</reference>
<dbReference type="Pfam" id="PF06935">
    <property type="entry name" value="DUF1284"/>
    <property type="match status" value="1"/>
</dbReference>
<dbReference type="RefSeq" id="WP_153479430.1">
    <property type="nucleotide sequence ID" value="NZ_VWNA01000001.1"/>
</dbReference>
<comment type="caution">
    <text evidence="1">The sequence shown here is derived from an EMBL/GenBank/DDBJ whole genome shotgun (WGS) entry which is preliminary data.</text>
</comment>
<dbReference type="AlphaFoldDB" id="A0A6A7Y2Z1"/>
<sequence length="148" mass="15293">MTVRLRGHHLLCLLTFRGAGYGAAFVANMRGIAERLSAGEAAVIVAGPDDVCAPRLDAEAKGLDEPHCRLPGIDWRDAKALQAASDLLGRPLGPGSVVAFGAEEAARLRDAFAAGTIRAACEGCEWAAFCTDIATSDFAGTLLAPCGP</sequence>
<proteinExistence type="predicted"/>